<sequence>MKKLWTLIAISILNVSCSNKVDLEQKNKELTDQNLLLLDSINRLSFRPDFSGFPDSLRIDTTQGLLGKIYNDTLVILAEYADCGEWGGHREWLKIHKDKDLTKVTFTYDSVACRYKNEGKKYFQTEKTTYTIDKNLQQEVIYYLFDINRMTLLNQKVGSNAANSYEVYIKSSSDLPLLFNLQISFIDRSFNWDHFQKLKNKIKTNANSSYK</sequence>
<evidence type="ECO:0000313" key="2">
    <source>
        <dbReference type="Proteomes" id="UP001597534"/>
    </source>
</evidence>
<organism evidence="1 2">
    <name type="scientific">Flavobacterium chuncheonense</name>
    <dbReference type="NCBI Taxonomy" id="2026653"/>
    <lineage>
        <taxon>Bacteria</taxon>
        <taxon>Pseudomonadati</taxon>
        <taxon>Bacteroidota</taxon>
        <taxon>Flavobacteriia</taxon>
        <taxon>Flavobacteriales</taxon>
        <taxon>Flavobacteriaceae</taxon>
        <taxon>Flavobacterium</taxon>
    </lineage>
</organism>
<dbReference type="EMBL" id="JBHUPC010000017">
    <property type="protein sequence ID" value="MFD2892787.1"/>
    <property type="molecule type" value="Genomic_DNA"/>
</dbReference>
<dbReference type="RefSeq" id="WP_379812504.1">
    <property type="nucleotide sequence ID" value="NZ_JBHUPC010000017.1"/>
</dbReference>
<comment type="caution">
    <text evidence="1">The sequence shown here is derived from an EMBL/GenBank/DDBJ whole genome shotgun (WGS) entry which is preliminary data.</text>
</comment>
<evidence type="ECO:0008006" key="3">
    <source>
        <dbReference type="Google" id="ProtNLM"/>
    </source>
</evidence>
<name>A0ABW5YPH3_9FLAO</name>
<reference evidence="2" key="1">
    <citation type="journal article" date="2019" name="Int. J. Syst. Evol. Microbiol.">
        <title>The Global Catalogue of Microorganisms (GCM) 10K type strain sequencing project: providing services to taxonomists for standard genome sequencing and annotation.</title>
        <authorList>
            <consortium name="The Broad Institute Genomics Platform"/>
            <consortium name="The Broad Institute Genome Sequencing Center for Infectious Disease"/>
            <person name="Wu L."/>
            <person name="Ma J."/>
        </authorList>
    </citation>
    <scope>NUCLEOTIDE SEQUENCE [LARGE SCALE GENOMIC DNA]</scope>
    <source>
        <strain evidence="2">KCTC 22671</strain>
    </source>
</reference>
<protein>
    <recommendedName>
        <fullName evidence="3">Lipoprotein</fullName>
    </recommendedName>
</protein>
<keyword evidence="2" id="KW-1185">Reference proteome</keyword>
<dbReference type="Proteomes" id="UP001597534">
    <property type="component" value="Unassembled WGS sequence"/>
</dbReference>
<accession>A0ABW5YPH3</accession>
<proteinExistence type="predicted"/>
<gene>
    <name evidence="1" type="ORF">ACFS5J_12270</name>
</gene>
<evidence type="ECO:0000313" key="1">
    <source>
        <dbReference type="EMBL" id="MFD2892787.1"/>
    </source>
</evidence>